<feature type="domain" description="THD" evidence="4">
    <location>
        <begin position="86"/>
        <end position="236"/>
    </location>
</feature>
<keyword evidence="3" id="KW-0812">Transmembrane</keyword>
<dbReference type="Gene3D" id="2.60.120.40">
    <property type="match status" value="1"/>
</dbReference>
<name>A0A8D2DV39_SCIVU</name>
<feature type="compositionally biased region" description="Polar residues" evidence="2">
    <location>
        <begin position="59"/>
        <end position="70"/>
    </location>
</feature>
<dbReference type="FunFam" id="2.60.120.40:FF:000032">
    <property type="entry name" value="Tumor necrosis factor ligand superfamily member 9"/>
    <property type="match status" value="1"/>
</dbReference>
<dbReference type="SUPFAM" id="SSF49842">
    <property type="entry name" value="TNF-like"/>
    <property type="match status" value="1"/>
</dbReference>
<dbReference type="PANTHER" id="PTHR15153">
    <property type="entry name" value="TUMOR NECROSIS FACTOR LIGAND SUPERFAMILY MEMBER 9"/>
    <property type="match status" value="1"/>
</dbReference>
<evidence type="ECO:0000313" key="5">
    <source>
        <dbReference type="Ensembl" id="ENSSVLP00005030236.1"/>
    </source>
</evidence>
<keyword evidence="3" id="KW-0472">Membrane</keyword>
<dbReference type="Pfam" id="PF00229">
    <property type="entry name" value="TNF"/>
    <property type="match status" value="1"/>
</dbReference>
<keyword evidence="3" id="KW-1133">Transmembrane helix</keyword>
<evidence type="ECO:0000256" key="1">
    <source>
        <dbReference type="ARBA" id="ARBA00008670"/>
    </source>
</evidence>
<dbReference type="GO" id="GO:0005886">
    <property type="term" value="C:plasma membrane"/>
    <property type="evidence" value="ECO:0007669"/>
    <property type="project" value="TreeGrafter"/>
</dbReference>
<feature type="transmembrane region" description="Helical" evidence="3">
    <location>
        <begin position="27"/>
        <end position="47"/>
    </location>
</feature>
<dbReference type="GeneTree" id="ENSGT00390000006244"/>
<evidence type="ECO:0000256" key="3">
    <source>
        <dbReference type="SAM" id="Phobius"/>
    </source>
</evidence>
<dbReference type="Ensembl" id="ENSSVLT00005033579.1">
    <property type="protein sequence ID" value="ENSSVLP00005030236.1"/>
    <property type="gene ID" value="ENSSVLG00005023843.1"/>
</dbReference>
<dbReference type="InterPro" id="IPR008983">
    <property type="entry name" value="Tumour_necrosis_fac-like_dom"/>
</dbReference>
<organism evidence="5 6">
    <name type="scientific">Sciurus vulgaris</name>
    <name type="common">Eurasian red squirrel</name>
    <dbReference type="NCBI Taxonomy" id="55149"/>
    <lineage>
        <taxon>Eukaryota</taxon>
        <taxon>Metazoa</taxon>
        <taxon>Chordata</taxon>
        <taxon>Craniata</taxon>
        <taxon>Vertebrata</taxon>
        <taxon>Euteleostomi</taxon>
        <taxon>Mammalia</taxon>
        <taxon>Eutheria</taxon>
        <taxon>Euarchontoglires</taxon>
        <taxon>Glires</taxon>
        <taxon>Rodentia</taxon>
        <taxon>Sciuromorpha</taxon>
        <taxon>Sciuridae</taxon>
        <taxon>Sciurinae</taxon>
        <taxon>Sciurini</taxon>
        <taxon>Sciurus</taxon>
    </lineage>
</organism>
<keyword evidence="6" id="KW-1185">Reference proteome</keyword>
<reference evidence="5" key="2">
    <citation type="submission" date="2025-09" db="UniProtKB">
        <authorList>
            <consortium name="Ensembl"/>
        </authorList>
    </citation>
    <scope>IDENTIFICATION</scope>
</reference>
<comment type="similarity">
    <text evidence="1">Belongs to the tumor necrosis factor family.</text>
</comment>
<accession>A0A8D2DV39</accession>
<dbReference type="PROSITE" id="PS00251">
    <property type="entry name" value="THD_1"/>
    <property type="match status" value="1"/>
</dbReference>
<feature type="region of interest" description="Disordered" evidence="2">
    <location>
        <begin position="57"/>
        <end position="83"/>
    </location>
</feature>
<evidence type="ECO:0000313" key="6">
    <source>
        <dbReference type="Proteomes" id="UP000694564"/>
    </source>
</evidence>
<dbReference type="GO" id="GO:0045585">
    <property type="term" value="P:positive regulation of cytotoxic T cell differentiation"/>
    <property type="evidence" value="ECO:0007669"/>
    <property type="project" value="TreeGrafter"/>
</dbReference>
<dbReference type="AlphaFoldDB" id="A0A8D2DV39"/>
<dbReference type="SMART" id="SM00207">
    <property type="entry name" value="TNF"/>
    <property type="match status" value="1"/>
</dbReference>
<reference evidence="5" key="1">
    <citation type="submission" date="2025-08" db="UniProtKB">
        <authorList>
            <consortium name="Ensembl"/>
        </authorList>
    </citation>
    <scope>IDENTIFICATION</scope>
</reference>
<dbReference type="GO" id="GO:0006955">
    <property type="term" value="P:immune response"/>
    <property type="evidence" value="ECO:0007669"/>
    <property type="project" value="InterPro"/>
</dbReference>
<dbReference type="InterPro" id="IPR042373">
    <property type="entry name" value="TNFSF9"/>
</dbReference>
<evidence type="ECO:0000259" key="4">
    <source>
        <dbReference type="PROSITE" id="PS50049"/>
    </source>
</evidence>
<dbReference type="GO" id="GO:0042104">
    <property type="term" value="P:positive regulation of activated T cell proliferation"/>
    <property type="evidence" value="ECO:0007669"/>
    <property type="project" value="TreeGrafter"/>
</dbReference>
<dbReference type="InterPro" id="IPR006052">
    <property type="entry name" value="TNF_dom"/>
</dbReference>
<dbReference type="PROSITE" id="PS50049">
    <property type="entry name" value="THD_2"/>
    <property type="match status" value="1"/>
</dbReference>
<dbReference type="InterPro" id="IPR021184">
    <property type="entry name" value="TNF_CS"/>
</dbReference>
<dbReference type="Proteomes" id="UP000694564">
    <property type="component" value="Chromosome 16"/>
</dbReference>
<feature type="compositionally biased region" description="Basic and acidic residues" evidence="2">
    <location>
        <begin position="71"/>
        <end position="80"/>
    </location>
</feature>
<dbReference type="PANTHER" id="PTHR15153:SF0">
    <property type="entry name" value="TUMOR NECROSIS FACTOR LIGAND SUPERFAMILY MEMBER 9"/>
    <property type="match status" value="1"/>
</dbReference>
<dbReference type="GO" id="GO:0005164">
    <property type="term" value="F:tumor necrosis factor receptor binding"/>
    <property type="evidence" value="ECO:0007669"/>
    <property type="project" value="InterPro"/>
</dbReference>
<protein>
    <submittedName>
        <fullName evidence="5">TNF superfamily member 9</fullName>
    </submittedName>
</protein>
<sequence length="250" mass="26630">MSSLSDPAADPEAQWPPAPPARTCLPLPWALVAALLILAATCAAWVARTWVMPAACASSGPSPGTATSRALSDKPADPRDPQPQGIFAKLLAQNVLLRNGTLSWYSQPWLKGVYLSPGLSYDEYKQELAVTEAGVYYVFLQLELQRKASLQVRGQVSLALLLQPRGAGATALALTVDLPCSSEPRDSAGGFRGDLLHLGAGQRLIVRLSVHLHAGANAHNAWQLAQGATVLGLFRVTTKVPNELFQPLPK</sequence>
<gene>
    <name evidence="5" type="primary">TNFSF9</name>
</gene>
<evidence type="ECO:0000256" key="2">
    <source>
        <dbReference type="SAM" id="MobiDB-lite"/>
    </source>
</evidence>
<proteinExistence type="inferred from homology"/>